<dbReference type="EMBL" id="QPJJ01000004">
    <property type="protein sequence ID" value="RCW73019.1"/>
    <property type="molecule type" value="Genomic_DNA"/>
</dbReference>
<dbReference type="Pfam" id="PF10263">
    <property type="entry name" value="SprT-like"/>
    <property type="match status" value="1"/>
</dbReference>
<protein>
    <submittedName>
        <fullName evidence="2">SprT-like protein</fullName>
    </submittedName>
</protein>
<comment type="caution">
    <text evidence="2">The sequence shown here is derived from an EMBL/GenBank/DDBJ whole genome shotgun (WGS) entry which is preliminary data.</text>
</comment>
<dbReference type="AlphaFoldDB" id="A0A368XZZ6"/>
<dbReference type="GO" id="GO:0006950">
    <property type="term" value="P:response to stress"/>
    <property type="evidence" value="ECO:0007669"/>
    <property type="project" value="UniProtKB-ARBA"/>
</dbReference>
<proteinExistence type="predicted"/>
<evidence type="ECO:0000259" key="1">
    <source>
        <dbReference type="SMART" id="SM00731"/>
    </source>
</evidence>
<reference evidence="2 3" key="1">
    <citation type="submission" date="2018-07" db="EMBL/GenBank/DDBJ databases">
        <title>Genomic Encyclopedia of Type Strains, Phase IV (KMG-IV): sequencing the most valuable type-strain genomes for metagenomic binning, comparative biology and taxonomic classification.</title>
        <authorList>
            <person name="Goeker M."/>
        </authorList>
    </citation>
    <scope>NUCLEOTIDE SEQUENCE [LARGE SCALE GENOMIC DNA]</scope>
    <source>
        <strain evidence="2 3">DSM 27696</strain>
    </source>
</reference>
<gene>
    <name evidence="2" type="ORF">DFR57_10413</name>
</gene>
<dbReference type="Pfam" id="PF17283">
    <property type="entry name" value="Zn_ribbon_SprT"/>
    <property type="match status" value="1"/>
</dbReference>
<evidence type="ECO:0000313" key="2">
    <source>
        <dbReference type="EMBL" id="RCW73019.1"/>
    </source>
</evidence>
<accession>A0A368XZZ6</accession>
<dbReference type="NCBIfam" id="NF003339">
    <property type="entry name" value="PRK04351.1"/>
    <property type="match status" value="1"/>
</dbReference>
<dbReference type="Proteomes" id="UP000252585">
    <property type="component" value="Unassembled WGS sequence"/>
</dbReference>
<keyword evidence="3" id="KW-1185">Reference proteome</keyword>
<dbReference type="SMART" id="SM00731">
    <property type="entry name" value="SprT"/>
    <property type="match status" value="1"/>
</dbReference>
<dbReference type="InterPro" id="IPR035240">
    <property type="entry name" value="SprT_Zn_ribbon"/>
</dbReference>
<evidence type="ECO:0000313" key="3">
    <source>
        <dbReference type="Proteomes" id="UP000252585"/>
    </source>
</evidence>
<dbReference type="InterPro" id="IPR006640">
    <property type="entry name" value="SprT-like_domain"/>
</dbReference>
<organism evidence="2 3">
    <name type="scientific">Saliterribacillus persicus</name>
    <dbReference type="NCBI Taxonomy" id="930114"/>
    <lineage>
        <taxon>Bacteria</taxon>
        <taxon>Bacillati</taxon>
        <taxon>Bacillota</taxon>
        <taxon>Bacilli</taxon>
        <taxon>Bacillales</taxon>
        <taxon>Bacillaceae</taxon>
        <taxon>Saliterribacillus</taxon>
    </lineage>
</organism>
<sequence>MNDKELHQLVDKLSRQFFDKAFEDKVIFNKRLRTTGGRYIPSKRLIELNPKYLVETNHEEFVGIIKHELCHYHLHIEGKGFMHRDRDFRQLLIKTNSPRHCQALPSMKDDFKYLYQCKKCGHQYKRRRRINVSKYRCGKCMKPLALIKET</sequence>
<name>A0A368XZZ6_9BACI</name>
<feature type="domain" description="SprT-like" evidence="1">
    <location>
        <begin position="4"/>
        <end position="147"/>
    </location>
</feature>